<evidence type="ECO:0000313" key="2">
    <source>
        <dbReference type="Proteomes" id="UP000826146"/>
    </source>
</evidence>
<dbReference type="EMBL" id="AP024820">
    <property type="protein sequence ID" value="BCZ20004.1"/>
    <property type="molecule type" value="Genomic_DNA"/>
</dbReference>
<keyword evidence="2" id="KW-1185">Reference proteome</keyword>
<sequence length="52" mass="5893">MTHKQLGHFQVSLLALGCMGMSFGYGEVHDKKEMTKLIHKAFEFGINFFDTA</sequence>
<geneLocation type="plasmid" evidence="1 2">
    <name>pNHP190012_1</name>
</geneLocation>
<dbReference type="SUPFAM" id="SSF51430">
    <property type="entry name" value="NAD(P)-linked oxidoreductase"/>
    <property type="match status" value="1"/>
</dbReference>
<organism evidence="1 2">
    <name type="scientific">Helicobacter gastrofelis</name>
    <dbReference type="NCBI Taxonomy" id="2849642"/>
    <lineage>
        <taxon>Bacteria</taxon>
        <taxon>Pseudomonadati</taxon>
        <taxon>Campylobacterota</taxon>
        <taxon>Epsilonproteobacteria</taxon>
        <taxon>Campylobacterales</taxon>
        <taxon>Helicobacteraceae</taxon>
        <taxon>Helicobacter</taxon>
    </lineage>
</organism>
<evidence type="ECO:0000313" key="1">
    <source>
        <dbReference type="EMBL" id="BCZ20004.1"/>
    </source>
</evidence>
<dbReference type="Gene3D" id="3.20.20.100">
    <property type="entry name" value="NADP-dependent oxidoreductase domain"/>
    <property type="match status" value="1"/>
</dbReference>
<reference evidence="1 2" key="1">
    <citation type="submission" date="2021-07" db="EMBL/GenBank/DDBJ databases">
        <title>Novel Helicobacter sp. Isolated from a cat.</title>
        <authorList>
            <person name="Rimbara E."/>
            <person name="Suzuki M."/>
        </authorList>
    </citation>
    <scope>NUCLEOTIDE SEQUENCE [LARGE SCALE GENOMIC DNA]</scope>
    <source>
        <strain evidence="2">NHP19-012</strain>
        <plasmid evidence="1 2">pNHP190012_1</plasmid>
    </source>
</reference>
<gene>
    <name evidence="1" type="ORF">NHP190012_16460</name>
</gene>
<proteinExistence type="predicted"/>
<dbReference type="Proteomes" id="UP000826146">
    <property type="component" value="Plasmid pNHP190012_1"/>
</dbReference>
<accession>A0ABN6I8S3</accession>
<evidence type="ECO:0008006" key="3">
    <source>
        <dbReference type="Google" id="ProtNLM"/>
    </source>
</evidence>
<keyword evidence="1" id="KW-0614">Plasmid</keyword>
<dbReference type="PROSITE" id="PS51257">
    <property type="entry name" value="PROKAR_LIPOPROTEIN"/>
    <property type="match status" value="1"/>
</dbReference>
<name>A0ABN6I8S3_9HELI</name>
<dbReference type="InterPro" id="IPR036812">
    <property type="entry name" value="NAD(P)_OxRdtase_dom_sf"/>
</dbReference>
<protein>
    <recommendedName>
        <fullName evidence="3">Aldo/keto reductase</fullName>
    </recommendedName>
</protein>